<gene>
    <name evidence="2" type="ORF">M437DRAFT_70218</name>
</gene>
<feature type="region of interest" description="Disordered" evidence="1">
    <location>
        <begin position="137"/>
        <end position="242"/>
    </location>
</feature>
<keyword evidence="3" id="KW-1185">Reference proteome</keyword>
<feature type="region of interest" description="Disordered" evidence="1">
    <location>
        <begin position="417"/>
        <end position="474"/>
    </location>
</feature>
<evidence type="ECO:0000313" key="2">
    <source>
        <dbReference type="EMBL" id="KEQ58140.1"/>
    </source>
</evidence>
<reference evidence="2 3" key="1">
    <citation type="journal article" date="2014" name="BMC Genomics">
        <title>Genome sequencing of four Aureobasidium pullulans varieties: biotechnological potential, stress tolerance, and description of new species.</title>
        <authorList>
            <person name="Gostin Ar C."/>
            <person name="Ohm R.A."/>
            <person name="Kogej T."/>
            <person name="Sonjak S."/>
            <person name="Turk M."/>
            <person name="Zajc J."/>
            <person name="Zalar P."/>
            <person name="Grube M."/>
            <person name="Sun H."/>
            <person name="Han J."/>
            <person name="Sharma A."/>
            <person name="Chiniquy J."/>
            <person name="Ngan C.Y."/>
            <person name="Lipzen A."/>
            <person name="Barry K."/>
            <person name="Grigoriev I.V."/>
            <person name="Gunde-Cimerman N."/>
        </authorList>
    </citation>
    <scope>NUCLEOTIDE SEQUENCE [LARGE SCALE GENOMIC DNA]</scope>
    <source>
        <strain evidence="2 3">CBS 110374</strain>
    </source>
</reference>
<dbReference type="AlphaFoldDB" id="A0A074VBW2"/>
<sequence length="474" mass="53873">MTRLEIPFDEEDVSQWTYMSVRSHVESAKKKLKAFYLNFFGWSEEEYQEAKGHTSGEILKYFDRSKKFPTTGREARLRHTVQTNLVRDWPDLFVNRHGPNPPAWFDMELVSRPPTNTEIYNSKNVVQQFIALTRHSSHITRQYQSKRKRYADEDDDDNNDDDNPNNDDDANGNRLRNKQPRTSWLDRTTSFPTITSLSVAPRQPTTSVDSRVGGNRLAHGSCSYSSGQDNSSTSAAAEQASNTGVKTTVRLVLYMTRVTIVNQSLHLERDRFALVDNLFENDHLVEPRLHELVFGNPMDNKPTFLWFFDDTSDDEPRSIRNRPSAETAIVMLRAWAERLGASGIQIFDALDYDTAALVPAHEVTRRDKFVQRASFELELEDNGDLDDDNEDDGGAERGFEAAAADRSRDLDLQCEDEAIQGAPDSEPNKQQYQQQVKMENETSADETRANGSALNAGFEDSDLLQGSTRPDNKV</sequence>
<dbReference type="Proteomes" id="UP000030672">
    <property type="component" value="Unassembled WGS sequence"/>
</dbReference>
<organism evidence="2 3">
    <name type="scientific">Aureobasidium melanogenum (strain CBS 110374)</name>
    <name type="common">Aureobasidium pullulans var. melanogenum</name>
    <dbReference type="NCBI Taxonomy" id="1043003"/>
    <lineage>
        <taxon>Eukaryota</taxon>
        <taxon>Fungi</taxon>
        <taxon>Dikarya</taxon>
        <taxon>Ascomycota</taxon>
        <taxon>Pezizomycotina</taxon>
        <taxon>Dothideomycetes</taxon>
        <taxon>Dothideomycetidae</taxon>
        <taxon>Dothideales</taxon>
        <taxon>Saccotheciaceae</taxon>
        <taxon>Aureobasidium</taxon>
    </lineage>
</organism>
<accession>A0A074VBW2</accession>
<feature type="compositionally biased region" description="Polar residues" evidence="1">
    <location>
        <begin position="428"/>
        <end position="437"/>
    </location>
</feature>
<evidence type="ECO:0000256" key="1">
    <source>
        <dbReference type="SAM" id="MobiDB-lite"/>
    </source>
</evidence>
<dbReference type="RefSeq" id="XP_040875163.1">
    <property type="nucleotide sequence ID" value="XM_041025417.1"/>
</dbReference>
<dbReference type="GeneID" id="63918790"/>
<protein>
    <submittedName>
        <fullName evidence="2">Uncharacterized protein</fullName>
    </submittedName>
</protein>
<evidence type="ECO:0000313" key="3">
    <source>
        <dbReference type="Proteomes" id="UP000030672"/>
    </source>
</evidence>
<feature type="compositionally biased region" description="Polar residues" evidence="1">
    <location>
        <begin position="222"/>
        <end position="242"/>
    </location>
</feature>
<dbReference type="HOGENOM" id="CLU_576143_0_0_1"/>
<feature type="compositionally biased region" description="Polar residues" evidence="1">
    <location>
        <begin position="180"/>
        <end position="209"/>
    </location>
</feature>
<dbReference type="EMBL" id="KL584859">
    <property type="protein sequence ID" value="KEQ58140.1"/>
    <property type="molecule type" value="Genomic_DNA"/>
</dbReference>
<name>A0A074VBW2_AURM1</name>
<feature type="compositionally biased region" description="Acidic residues" evidence="1">
    <location>
        <begin position="152"/>
        <end position="170"/>
    </location>
</feature>
<feature type="compositionally biased region" description="Polar residues" evidence="1">
    <location>
        <begin position="464"/>
        <end position="474"/>
    </location>
</feature>
<proteinExistence type="predicted"/>